<feature type="domain" description="DH" evidence="3">
    <location>
        <begin position="185"/>
        <end position="363"/>
    </location>
</feature>
<dbReference type="InterPro" id="IPR035899">
    <property type="entry name" value="DBL_dom_sf"/>
</dbReference>
<dbReference type="GO" id="GO:0005085">
    <property type="term" value="F:guanyl-nucleotide exchange factor activity"/>
    <property type="evidence" value="ECO:0007669"/>
    <property type="project" value="InterPro"/>
</dbReference>
<evidence type="ECO:0000256" key="2">
    <source>
        <dbReference type="SAM" id="MobiDB-lite"/>
    </source>
</evidence>
<reference evidence="4" key="1">
    <citation type="submission" date="2020-06" db="EMBL/GenBank/DDBJ databases">
        <title>Draft genome of Bugula neritina, a colonial animal packing powerful symbionts and potential medicines.</title>
        <authorList>
            <person name="Rayko M."/>
        </authorList>
    </citation>
    <scope>NUCLEOTIDE SEQUENCE [LARGE SCALE GENOMIC DNA]</scope>
    <source>
        <strain evidence="4">Kwan_BN1</strain>
    </source>
</reference>
<dbReference type="CDD" id="cd00160">
    <property type="entry name" value="RhoGEF"/>
    <property type="match status" value="1"/>
</dbReference>
<dbReference type="EMBL" id="VXIV02002702">
    <property type="protein sequence ID" value="KAF6023521.1"/>
    <property type="molecule type" value="Genomic_DNA"/>
</dbReference>
<dbReference type="InterPro" id="IPR001849">
    <property type="entry name" value="PH_domain"/>
</dbReference>
<comment type="caution">
    <text evidence="4">The sequence shown here is derived from an EMBL/GenBank/DDBJ whole genome shotgun (WGS) entry which is preliminary data.</text>
</comment>
<dbReference type="InterPro" id="IPR000219">
    <property type="entry name" value="DH_dom"/>
</dbReference>
<dbReference type="SUPFAM" id="SSF48065">
    <property type="entry name" value="DBL homology domain (DH-domain)"/>
    <property type="match status" value="1"/>
</dbReference>
<evidence type="ECO:0000313" key="4">
    <source>
        <dbReference type="EMBL" id="KAF6023521.1"/>
    </source>
</evidence>
<feature type="region of interest" description="Disordered" evidence="2">
    <location>
        <begin position="1012"/>
        <end position="1041"/>
    </location>
</feature>
<gene>
    <name evidence="4" type="ORF">EB796_018169</name>
</gene>
<feature type="region of interest" description="Disordered" evidence="2">
    <location>
        <begin position="1163"/>
        <end position="1183"/>
    </location>
</feature>
<dbReference type="OrthoDB" id="1594986at2759"/>
<dbReference type="SMART" id="SM00325">
    <property type="entry name" value="RhoGEF"/>
    <property type="match status" value="1"/>
</dbReference>
<dbReference type="Gene3D" id="1.20.900.10">
    <property type="entry name" value="Dbl homology (DH) domain"/>
    <property type="match status" value="1"/>
</dbReference>
<proteinExistence type="predicted"/>
<feature type="compositionally biased region" description="Polar residues" evidence="2">
    <location>
        <begin position="1012"/>
        <end position="1023"/>
    </location>
</feature>
<dbReference type="InterPro" id="IPR043324">
    <property type="entry name" value="PH_PLEKHG1_G2_G3"/>
</dbReference>
<dbReference type="GO" id="GO:0031267">
    <property type="term" value="F:small GTPase binding"/>
    <property type="evidence" value="ECO:0007669"/>
    <property type="project" value="TreeGrafter"/>
</dbReference>
<sequence>MVSKSKAQRRRATVTPPLLLVTSPELTTLVEDNSLHGSSVELSTITERASQNSLGVQLSSVESRSCHDLRIEEACGRNSLLTVPSANKSTSLPNHAKGRRFSSHQPQGGSVFLHHRRKQASFDISMLSQESQELQYLTSRKKPSTVWLDLLYQRNQINPFSVLTGTGHHPRSPDGRASPTSKTDFSEYVIEEILLTEIQYVHDLSDIVEGYLGFSKSCPHITEQEISEIYSNIENIFNFHKSFLNELKECEEEPVEIAKCFINRGDDFQIYAEYVTNYPNSITCLSRILRRAVVNDAYRKRQLILGHGLPVGSYLHKPVQRILKYHLLLQSLLKHFPEDSAGRGTITSALQCMTNCAHNINELKRSHEHAMRIQEIQSILYHFEGYNLLDFGKLILEGDLKMHGAKSFRHVYLFEKGLIICKKMEDGAMSCKTVIMCNNLMLIECIPRDPLSFQLLPVDCPKNQNTLQAKTLDQKRQWCSQIKKYILESYDSKIPEKAKELLLTLTGKSESDEKFAKQFKAFTLKSHQTPDYLEKKRRKSQPFTSLSAGDTLPRAKKRVRKTTADPRLNPALSLTPLISRMPASQSTPVNLDELPILNNLEEKSTSLSNINSLHDSSLSDHVLCVADNDANVGSGCLADNTADCMLVQPVNSTACCENDQESKRPQLVSQFSIPRLEITTPENVIIDLCDSNRDLNSNIVEESQPTSLAISTAGLPRALFENAFPSSPTPSLKRRRSLSDLKSNCVTPICDGRSRDSLVCGERSHDENSVRAKHLHKLLGEQYGLENPTWSPDVLSMVRKYRVPLIKRTDSYSQAVLSASTSDMEDLVSTNKIEAQTLKPSSPLSYRSSIASITSFSSDEMSSRDQLSSSDWEKKSKTETSLLLNKLSQLKEKTSSKLSDLLKKSPVRYFKDFPEHPSTSHSNSTHDIYHTQSIVGRRLSHCDNLLPAELSCLKQESDDNASSFTLTPDQDSLNTPVKTIETKISDEISDTESLIPPLPPKLHISNRSSYHDSTISLSSTNPGTLERSTESRQGYSTDNLADVEENDYVNVDYGDHSVVQCTKDEKERIYEVIPCNTQTKQVESVGNDEAPPELPPLPEFLLRKRLEKRNSDSEMMQSKEVVESAAVNRLSLPGDMKLNRPTSEFWIALQKYMDTGTVDGYKNKKSHRPLRHSDGSVGSIAQRESTNSCRKQCDMDLKLKSADGRACNANRKYNSKVRSKKSSGLQKFKTSQIDEVEENSTTCTSDGMLDPSSARVRRVSSIRLRRTNSSRIKRFQVILDSDDECSDQCKVDSGTQHCDIDSGSDCNDVYEKQSMAALESFVSDDEMRDSAIYSESEECGVTPSSSVVSPSVAGTEGHVCQSDRQTERDLFNLEDDLKRCSLLAPRKDIALVRKSQSLPRSQSLPSHNITDDIISSVEDIISRPISSNLVLRLQSLQKSFIFEKEALPEVDELTTEQSVSQRTKILKEHGCRTFGKPFVTGTDCQSVTEIQKQLVSSSKKLTRQQSTEQMVIGTGHVKLLKEKLHVQ</sequence>
<evidence type="ECO:0000256" key="1">
    <source>
        <dbReference type="ARBA" id="ARBA00022553"/>
    </source>
</evidence>
<accession>A0A7J7JD31</accession>
<dbReference type="SUPFAM" id="SSF50729">
    <property type="entry name" value="PH domain-like"/>
    <property type="match status" value="1"/>
</dbReference>
<dbReference type="CDD" id="cd13243">
    <property type="entry name" value="PH_PLEKHG1_G2_G3"/>
    <property type="match status" value="1"/>
</dbReference>
<feature type="region of interest" description="Disordered" evidence="2">
    <location>
        <begin position="86"/>
        <end position="108"/>
    </location>
</feature>
<dbReference type="InterPro" id="IPR011993">
    <property type="entry name" value="PH-like_dom_sf"/>
</dbReference>
<dbReference type="Pfam" id="PF22697">
    <property type="entry name" value="SOS1_NGEF_PH"/>
    <property type="match status" value="1"/>
</dbReference>
<keyword evidence="1" id="KW-0597">Phosphoprotein</keyword>
<evidence type="ECO:0000313" key="5">
    <source>
        <dbReference type="Proteomes" id="UP000593567"/>
    </source>
</evidence>
<protein>
    <recommendedName>
        <fullName evidence="3">DH domain-containing protein</fullName>
    </recommendedName>
</protein>
<dbReference type="PROSITE" id="PS50010">
    <property type="entry name" value="DH_2"/>
    <property type="match status" value="1"/>
</dbReference>
<organism evidence="4 5">
    <name type="scientific">Bugula neritina</name>
    <name type="common">Brown bryozoan</name>
    <name type="synonym">Sertularia neritina</name>
    <dbReference type="NCBI Taxonomy" id="10212"/>
    <lineage>
        <taxon>Eukaryota</taxon>
        <taxon>Metazoa</taxon>
        <taxon>Spiralia</taxon>
        <taxon>Lophotrochozoa</taxon>
        <taxon>Bryozoa</taxon>
        <taxon>Gymnolaemata</taxon>
        <taxon>Cheilostomatida</taxon>
        <taxon>Flustrina</taxon>
        <taxon>Buguloidea</taxon>
        <taxon>Bugulidae</taxon>
        <taxon>Bugula</taxon>
    </lineage>
</organism>
<dbReference type="SMART" id="SM00233">
    <property type="entry name" value="PH"/>
    <property type="match status" value="1"/>
</dbReference>
<feature type="region of interest" description="Disordered" evidence="2">
    <location>
        <begin position="530"/>
        <end position="564"/>
    </location>
</feature>
<dbReference type="PANTHER" id="PTHR45924:SF2">
    <property type="entry name" value="FI17866P1"/>
    <property type="match status" value="1"/>
</dbReference>
<dbReference type="InterPro" id="IPR055251">
    <property type="entry name" value="SOS1_NGEF_PH"/>
</dbReference>
<dbReference type="Pfam" id="PF00621">
    <property type="entry name" value="RhoGEF"/>
    <property type="match status" value="1"/>
</dbReference>
<dbReference type="Proteomes" id="UP000593567">
    <property type="component" value="Unassembled WGS sequence"/>
</dbReference>
<name>A0A7J7JD31_BUGNE</name>
<evidence type="ECO:0000259" key="3">
    <source>
        <dbReference type="PROSITE" id="PS50010"/>
    </source>
</evidence>
<dbReference type="PANTHER" id="PTHR45924">
    <property type="entry name" value="FI17866P1"/>
    <property type="match status" value="1"/>
</dbReference>
<keyword evidence="5" id="KW-1185">Reference proteome</keyword>
<dbReference type="Gene3D" id="2.30.29.30">
    <property type="entry name" value="Pleckstrin-homology domain (PH domain)/Phosphotyrosine-binding domain (PTB)"/>
    <property type="match status" value="1"/>
</dbReference>